<gene>
    <name evidence="2" type="ORF">RHSIM_Rhsim09G0003300</name>
</gene>
<keyword evidence="1" id="KW-0472">Membrane</keyword>
<dbReference type="PANTHER" id="PTHR35485:SF4">
    <property type="entry name" value="EXPRESSED PROTEIN"/>
    <property type="match status" value="1"/>
</dbReference>
<keyword evidence="1" id="KW-1133">Transmembrane helix</keyword>
<comment type="caution">
    <text evidence="2">The sequence shown here is derived from an EMBL/GenBank/DDBJ whole genome shotgun (WGS) entry which is preliminary data.</text>
</comment>
<dbReference type="PANTHER" id="PTHR35485">
    <property type="entry name" value="OS01G0888900 PROTEIN"/>
    <property type="match status" value="1"/>
</dbReference>
<dbReference type="OrthoDB" id="650808at2759"/>
<feature type="transmembrane region" description="Helical" evidence="1">
    <location>
        <begin position="56"/>
        <end position="76"/>
    </location>
</feature>
<sequence length="409" mass="46473">MTEEPSFAAVMAEEPSFATVMSSFGESSFMVPSFAFGTATDACGTVMALVSVTRSVMLVLLGYCFVSAFMPCFASVNGDVDTMFHSKPSHIKVGNALTDDYHDHLRLVRVYVVSCLIRLWIWLLRNMDKLIHIASSLLCALLLLACQVSNRRWRVRMRTLCIQGLITFDAYIQFHKLALFQWHHGYSVARSRWLVTLDGHTIHAPRSIQLSVVYFNQPEVPKALHVHSEKALSKWDIYLQVSLIKLHADLWLHHPRVHHSYNIAIVQGRDEGQSFPFSKNCIDESLGSIEIEMPKWVGRLIPLVCKTFKKNQTRRKYKCLSSSGATHAYNIADFYPQGFNYQYSTPQMEIKTRTTGVSSQHHHLRHSTSLREHSSGFSAAGDQDMVIMKPKQLVRFRSHRFFSCVTGGA</sequence>
<keyword evidence="1" id="KW-0812">Transmembrane</keyword>
<feature type="transmembrane region" description="Helical" evidence="1">
    <location>
        <begin position="130"/>
        <end position="148"/>
    </location>
</feature>
<organism evidence="2 3">
    <name type="scientific">Rhododendron simsii</name>
    <name type="common">Sims's rhododendron</name>
    <dbReference type="NCBI Taxonomy" id="118357"/>
    <lineage>
        <taxon>Eukaryota</taxon>
        <taxon>Viridiplantae</taxon>
        <taxon>Streptophyta</taxon>
        <taxon>Embryophyta</taxon>
        <taxon>Tracheophyta</taxon>
        <taxon>Spermatophyta</taxon>
        <taxon>Magnoliopsida</taxon>
        <taxon>eudicotyledons</taxon>
        <taxon>Gunneridae</taxon>
        <taxon>Pentapetalae</taxon>
        <taxon>asterids</taxon>
        <taxon>Ericales</taxon>
        <taxon>Ericaceae</taxon>
        <taxon>Ericoideae</taxon>
        <taxon>Rhodoreae</taxon>
        <taxon>Rhododendron</taxon>
    </lineage>
</organism>
<accession>A0A834GDJ8</accession>
<evidence type="ECO:0000256" key="1">
    <source>
        <dbReference type="SAM" id="Phobius"/>
    </source>
</evidence>
<reference evidence="2" key="1">
    <citation type="submission" date="2019-11" db="EMBL/GenBank/DDBJ databases">
        <authorList>
            <person name="Liu Y."/>
            <person name="Hou J."/>
            <person name="Li T.-Q."/>
            <person name="Guan C.-H."/>
            <person name="Wu X."/>
            <person name="Wu H.-Z."/>
            <person name="Ling F."/>
            <person name="Zhang R."/>
            <person name="Shi X.-G."/>
            <person name="Ren J.-P."/>
            <person name="Chen E.-F."/>
            <person name="Sun J.-M."/>
        </authorList>
    </citation>
    <scope>NUCLEOTIDE SEQUENCE</scope>
    <source>
        <strain evidence="2">Adult_tree_wgs_1</strain>
        <tissue evidence="2">Leaves</tissue>
    </source>
</reference>
<proteinExistence type="predicted"/>
<keyword evidence="3" id="KW-1185">Reference proteome</keyword>
<dbReference type="Proteomes" id="UP000626092">
    <property type="component" value="Unassembled WGS sequence"/>
</dbReference>
<name>A0A834GDJ8_RHOSS</name>
<dbReference type="AlphaFoldDB" id="A0A834GDJ8"/>
<protein>
    <submittedName>
        <fullName evidence="2">Uncharacterized protein</fullName>
    </submittedName>
</protein>
<evidence type="ECO:0000313" key="3">
    <source>
        <dbReference type="Proteomes" id="UP000626092"/>
    </source>
</evidence>
<feature type="transmembrane region" description="Helical" evidence="1">
    <location>
        <begin position="107"/>
        <end position="124"/>
    </location>
</feature>
<evidence type="ECO:0000313" key="2">
    <source>
        <dbReference type="EMBL" id="KAF7131585.1"/>
    </source>
</evidence>
<dbReference type="EMBL" id="WJXA01000009">
    <property type="protein sequence ID" value="KAF7131585.1"/>
    <property type="molecule type" value="Genomic_DNA"/>
</dbReference>